<evidence type="ECO:0000313" key="5">
    <source>
        <dbReference type="Proteomes" id="UP001390963"/>
    </source>
</evidence>
<comment type="similarity">
    <text evidence="1">Belongs to the PemK/MazF family.</text>
</comment>
<dbReference type="InterPro" id="IPR003477">
    <property type="entry name" value="PemK-like"/>
</dbReference>
<dbReference type="RefSeq" id="WP_342686732.1">
    <property type="nucleotide sequence ID" value="NZ_JAZBJM010000002.1"/>
</dbReference>
<protein>
    <recommendedName>
        <fullName evidence="1">mRNA interferase</fullName>
        <ecNumber evidence="1">3.1.-.-</ecNumber>
    </recommendedName>
</protein>
<dbReference type="PIRSF" id="PIRSF033490">
    <property type="entry name" value="MazF"/>
    <property type="match status" value="1"/>
</dbReference>
<evidence type="ECO:0000313" key="3">
    <source>
        <dbReference type="EMBL" id="MEM0572785.1"/>
    </source>
</evidence>
<dbReference type="Gene3D" id="2.30.30.110">
    <property type="match status" value="1"/>
</dbReference>
<dbReference type="GO" id="GO:0003677">
    <property type="term" value="F:DNA binding"/>
    <property type="evidence" value="ECO:0007669"/>
    <property type="project" value="InterPro"/>
</dbReference>
<evidence type="ECO:0000256" key="1">
    <source>
        <dbReference type="PIRNR" id="PIRNR033490"/>
    </source>
</evidence>
<gene>
    <name evidence="3" type="ORF">VZD24_04600</name>
    <name evidence="2" type="ORF">VZD85_03510</name>
</gene>
<comment type="function">
    <text evidence="1">Toxic component of a type II toxin-antitoxin (TA) system.</text>
</comment>
<name>A0AB35YTJ7_9FLAO</name>
<dbReference type="GO" id="GO:0016075">
    <property type="term" value="P:rRNA catabolic process"/>
    <property type="evidence" value="ECO:0007669"/>
    <property type="project" value="TreeGrafter"/>
</dbReference>
<accession>A0AB35YTJ7</accession>
<dbReference type="AlphaFoldDB" id="A0AB35YTJ7"/>
<keyword evidence="5" id="KW-1185">Reference proteome</keyword>
<dbReference type="EMBL" id="JAZBJM010000002">
    <property type="protein sequence ID" value="MEM0517409.1"/>
    <property type="molecule type" value="Genomic_DNA"/>
</dbReference>
<dbReference type="GO" id="GO:0006402">
    <property type="term" value="P:mRNA catabolic process"/>
    <property type="evidence" value="ECO:0007669"/>
    <property type="project" value="TreeGrafter"/>
</dbReference>
<dbReference type="EC" id="3.1.-.-" evidence="1"/>
<keyword evidence="1 2" id="KW-0378">Hydrolase</keyword>
<comment type="caution">
    <text evidence="2">The sequence shown here is derived from an EMBL/GenBank/DDBJ whole genome shotgun (WGS) entry which is preliminary data.</text>
</comment>
<organism evidence="2 4">
    <name type="scientific">Aequorivita flava</name>
    <dbReference type="NCBI Taxonomy" id="3114371"/>
    <lineage>
        <taxon>Bacteria</taxon>
        <taxon>Pseudomonadati</taxon>
        <taxon>Bacteroidota</taxon>
        <taxon>Flavobacteriia</taxon>
        <taxon>Flavobacteriales</taxon>
        <taxon>Flavobacteriaceae</taxon>
        <taxon>Aequorivita</taxon>
    </lineage>
</organism>
<evidence type="ECO:0000313" key="4">
    <source>
        <dbReference type="Proteomes" id="UP001388259"/>
    </source>
</evidence>
<dbReference type="Pfam" id="PF02452">
    <property type="entry name" value="PemK_toxin"/>
    <property type="match status" value="1"/>
</dbReference>
<dbReference type="Proteomes" id="UP001388259">
    <property type="component" value="Unassembled WGS sequence"/>
</dbReference>
<dbReference type="GO" id="GO:0016787">
    <property type="term" value="F:hydrolase activity"/>
    <property type="evidence" value="ECO:0007669"/>
    <property type="project" value="UniProtKB-KW"/>
</dbReference>
<dbReference type="SUPFAM" id="SSF50118">
    <property type="entry name" value="Cell growth inhibitor/plasmid maintenance toxic component"/>
    <property type="match status" value="1"/>
</dbReference>
<sequence length="106" mass="12267">MVKQYDIYWVNLDPTVGSEIKKTRPCLIISPDFSNKILNTLFVAPITSTLRNFPMRIEIILKGKRGQVALDQIRCIDKLRLGNKMDSLNKRSIKELKTILSEYLIE</sequence>
<dbReference type="GO" id="GO:0004521">
    <property type="term" value="F:RNA endonuclease activity"/>
    <property type="evidence" value="ECO:0007669"/>
    <property type="project" value="TreeGrafter"/>
</dbReference>
<dbReference type="EMBL" id="JBANCF010000002">
    <property type="protein sequence ID" value="MEM0572785.1"/>
    <property type="molecule type" value="Genomic_DNA"/>
</dbReference>
<keyword evidence="1" id="KW-0540">Nuclease</keyword>
<reference evidence="2 5" key="1">
    <citation type="submission" date="2024-01" db="EMBL/GenBank/DDBJ databases">
        <title>Aequorivita flavus sp. nov., isolated from deep-sea sediment.</title>
        <authorList>
            <person name="Chen X."/>
        </authorList>
    </citation>
    <scope>NUCLEOTIDE SEQUENCE</scope>
    <source>
        <strain evidence="2">MCCC 1A16923</strain>
        <strain evidence="3 5">MCCC 1A16935</strain>
    </source>
</reference>
<dbReference type="PANTHER" id="PTHR33988">
    <property type="entry name" value="ENDORIBONUCLEASE MAZF-RELATED"/>
    <property type="match status" value="1"/>
</dbReference>
<keyword evidence="1" id="KW-0255">Endonuclease</keyword>
<dbReference type="Proteomes" id="UP001390963">
    <property type="component" value="Unassembled WGS sequence"/>
</dbReference>
<dbReference type="InterPro" id="IPR011067">
    <property type="entry name" value="Plasmid_toxin/cell-grow_inhib"/>
</dbReference>
<proteinExistence type="inferred from homology"/>
<evidence type="ECO:0000313" key="2">
    <source>
        <dbReference type="EMBL" id="MEM0517409.1"/>
    </source>
</evidence>
<dbReference type="PANTHER" id="PTHR33988:SF2">
    <property type="entry name" value="ENDORIBONUCLEASE MAZF"/>
    <property type="match status" value="1"/>
</dbReference>